<keyword evidence="6" id="KW-1185">Reference proteome</keyword>
<name>A0AAW1LLS0_SAPOF</name>
<evidence type="ECO:0000256" key="1">
    <source>
        <dbReference type="ARBA" id="ARBA00022737"/>
    </source>
</evidence>
<dbReference type="CDD" id="cd17781">
    <property type="entry name" value="CBS_pair_MUG70_1"/>
    <property type="match status" value="1"/>
</dbReference>
<dbReference type="PANTHER" id="PTHR48108">
    <property type="entry name" value="CBS DOMAIN-CONTAINING PROTEIN CBSX2, CHLOROPLASTIC"/>
    <property type="match status" value="1"/>
</dbReference>
<evidence type="ECO:0000259" key="4">
    <source>
        <dbReference type="PROSITE" id="PS51371"/>
    </source>
</evidence>
<feature type="domain" description="CBS" evidence="4">
    <location>
        <begin position="220"/>
        <end position="278"/>
    </location>
</feature>
<dbReference type="Gene3D" id="3.10.580.10">
    <property type="entry name" value="CBS-domain"/>
    <property type="match status" value="2"/>
</dbReference>
<evidence type="ECO:0000256" key="2">
    <source>
        <dbReference type="PROSITE-ProRule" id="PRU00703"/>
    </source>
</evidence>
<dbReference type="PANTHER" id="PTHR48108:SF26">
    <property type="entry name" value="CBS DOMAIN-CONTAINING PROTEIN DDB_G0289609"/>
    <property type="match status" value="1"/>
</dbReference>
<feature type="domain" description="CBS" evidence="4">
    <location>
        <begin position="48"/>
        <end position="110"/>
    </location>
</feature>
<sequence length="372" mass="40432">MSSHRRSTSSLSSYSRNKSIDNGGHSELARKSLSLQQSMGLTGERTFMRLRLSKALTVPETTSVYDTCQRMAARRLDAVLITDSNKLLCGILTDKDIATKVIAKELNLEETPVSKVMTRNPIFVLSDSLAVEALQKMVKGKFRHLPVVENGEVVALLDIAKCLYDAIARMERAAEKGKAIAAAVEGVEKSWGSSASVAGHNNFIDALRERIFKPSLATILSEHSKLITISPTDTVLSAAKKMLENKLSYAIVTVENRPKGILTSKDILMRVIAQHLQVMTPNPECATVDTPIVDALHTMHDGKFLHLPVVDREGGIVAVVDVIHITHAAVATVGNTGGVNAEVTSNMMQKFWDSTMQLGPADDDDDTRSEGS</sequence>
<comment type="caution">
    <text evidence="5">The sequence shown here is derived from an EMBL/GenBank/DDBJ whole genome shotgun (WGS) entry which is preliminary data.</text>
</comment>
<feature type="domain" description="CBS" evidence="4">
    <location>
        <begin position="279"/>
        <end position="342"/>
    </location>
</feature>
<feature type="compositionally biased region" description="Low complexity" evidence="3">
    <location>
        <begin position="8"/>
        <end position="17"/>
    </location>
</feature>
<accession>A0AAW1LLS0</accession>
<dbReference type="CDD" id="cd17782">
    <property type="entry name" value="CBS_pair_MUG70_2"/>
    <property type="match status" value="1"/>
</dbReference>
<proteinExistence type="predicted"/>
<evidence type="ECO:0000256" key="3">
    <source>
        <dbReference type="SAM" id="MobiDB-lite"/>
    </source>
</evidence>
<feature type="region of interest" description="Disordered" evidence="3">
    <location>
        <begin position="1"/>
        <end position="25"/>
    </location>
</feature>
<dbReference type="EMBL" id="JBDFQZ010000004">
    <property type="protein sequence ID" value="KAK9734401.1"/>
    <property type="molecule type" value="Genomic_DNA"/>
</dbReference>
<protein>
    <recommendedName>
        <fullName evidence="4">CBS domain-containing protein</fullName>
    </recommendedName>
</protein>
<keyword evidence="1" id="KW-0677">Repeat</keyword>
<organism evidence="5 6">
    <name type="scientific">Saponaria officinalis</name>
    <name type="common">Common soapwort</name>
    <name type="synonym">Lychnis saponaria</name>
    <dbReference type="NCBI Taxonomy" id="3572"/>
    <lineage>
        <taxon>Eukaryota</taxon>
        <taxon>Viridiplantae</taxon>
        <taxon>Streptophyta</taxon>
        <taxon>Embryophyta</taxon>
        <taxon>Tracheophyta</taxon>
        <taxon>Spermatophyta</taxon>
        <taxon>Magnoliopsida</taxon>
        <taxon>eudicotyledons</taxon>
        <taxon>Gunneridae</taxon>
        <taxon>Pentapetalae</taxon>
        <taxon>Caryophyllales</taxon>
        <taxon>Caryophyllaceae</taxon>
        <taxon>Caryophylleae</taxon>
        <taxon>Saponaria</taxon>
    </lineage>
</organism>
<dbReference type="InterPro" id="IPR051462">
    <property type="entry name" value="CBS_domain-containing"/>
</dbReference>
<feature type="domain" description="CBS" evidence="4">
    <location>
        <begin position="117"/>
        <end position="175"/>
    </location>
</feature>
<dbReference type="Pfam" id="PF00571">
    <property type="entry name" value="CBS"/>
    <property type="match status" value="4"/>
</dbReference>
<dbReference type="SUPFAM" id="SSF54631">
    <property type="entry name" value="CBS-domain pair"/>
    <property type="match status" value="2"/>
</dbReference>
<reference evidence="5" key="1">
    <citation type="submission" date="2024-03" db="EMBL/GenBank/DDBJ databases">
        <title>WGS assembly of Saponaria officinalis var. Norfolk2.</title>
        <authorList>
            <person name="Jenkins J."/>
            <person name="Shu S."/>
            <person name="Grimwood J."/>
            <person name="Barry K."/>
            <person name="Goodstein D."/>
            <person name="Schmutz J."/>
            <person name="Leebens-Mack J."/>
            <person name="Osbourn A."/>
        </authorList>
    </citation>
    <scope>NUCLEOTIDE SEQUENCE [LARGE SCALE GENOMIC DNA]</scope>
    <source>
        <strain evidence="5">JIC</strain>
    </source>
</reference>
<gene>
    <name evidence="5" type="ORF">RND81_04G137300</name>
</gene>
<dbReference type="InterPro" id="IPR000644">
    <property type="entry name" value="CBS_dom"/>
</dbReference>
<evidence type="ECO:0000313" key="5">
    <source>
        <dbReference type="EMBL" id="KAK9734401.1"/>
    </source>
</evidence>
<dbReference type="SMART" id="SM00116">
    <property type="entry name" value="CBS"/>
    <property type="match status" value="4"/>
</dbReference>
<dbReference type="AlphaFoldDB" id="A0AAW1LLS0"/>
<keyword evidence="2" id="KW-0129">CBS domain</keyword>
<dbReference type="Proteomes" id="UP001443914">
    <property type="component" value="Unassembled WGS sequence"/>
</dbReference>
<evidence type="ECO:0000313" key="6">
    <source>
        <dbReference type="Proteomes" id="UP001443914"/>
    </source>
</evidence>
<dbReference type="InterPro" id="IPR046342">
    <property type="entry name" value="CBS_dom_sf"/>
</dbReference>
<dbReference type="PROSITE" id="PS51371">
    <property type="entry name" value="CBS"/>
    <property type="match status" value="4"/>
</dbReference>